<dbReference type="EMBL" id="PNBA02000015">
    <property type="protein sequence ID" value="KAG6399536.1"/>
    <property type="molecule type" value="Genomic_DNA"/>
</dbReference>
<protein>
    <submittedName>
        <fullName evidence="1">Uncharacterized protein</fullName>
    </submittedName>
</protein>
<name>A0A8X8ZC61_SALSN</name>
<sequence>MTARHGVHTKTTILLTDVDIKQRLDFLKQRYTFKAVVGYKGASYDVEAKLVRATDEIWEKILKKTPFAAGYYHRDDPHFSQLACLYGMDDVKKEGEVDVIVLSDCTEVIPTDEPSCYEVSGFKAEVNSPVIFPPQTVRRKLFPKDDKPLADRESTTDMGMYFIDIGPDGRLVTRLESGQVLVKPVQRRKMKMAPLLDPPMRVLLLQTHHSVGGHTISSGVSISN</sequence>
<proteinExistence type="predicted"/>
<dbReference type="AlphaFoldDB" id="A0A8X8ZC61"/>
<keyword evidence="2" id="KW-1185">Reference proteome</keyword>
<accession>A0A8X8ZC61</accession>
<dbReference type="Proteomes" id="UP000298416">
    <property type="component" value="Unassembled WGS sequence"/>
</dbReference>
<evidence type="ECO:0000313" key="2">
    <source>
        <dbReference type="Proteomes" id="UP000298416"/>
    </source>
</evidence>
<comment type="caution">
    <text evidence="1">The sequence shown here is derived from an EMBL/GenBank/DDBJ whole genome shotgun (WGS) entry which is preliminary data.</text>
</comment>
<reference evidence="1" key="1">
    <citation type="submission" date="2018-01" db="EMBL/GenBank/DDBJ databases">
        <authorList>
            <person name="Mao J.F."/>
        </authorList>
    </citation>
    <scope>NUCLEOTIDE SEQUENCE</scope>
    <source>
        <strain evidence="1">Huo1</strain>
        <tissue evidence="1">Leaf</tissue>
    </source>
</reference>
<reference evidence="1" key="2">
    <citation type="submission" date="2020-08" db="EMBL/GenBank/DDBJ databases">
        <title>Plant Genome Project.</title>
        <authorList>
            <person name="Zhang R.-G."/>
        </authorList>
    </citation>
    <scope>NUCLEOTIDE SEQUENCE</scope>
    <source>
        <strain evidence="1">Huo1</strain>
        <tissue evidence="1">Leaf</tissue>
    </source>
</reference>
<evidence type="ECO:0000313" key="1">
    <source>
        <dbReference type="EMBL" id="KAG6399536.1"/>
    </source>
</evidence>
<organism evidence="1">
    <name type="scientific">Salvia splendens</name>
    <name type="common">Scarlet sage</name>
    <dbReference type="NCBI Taxonomy" id="180675"/>
    <lineage>
        <taxon>Eukaryota</taxon>
        <taxon>Viridiplantae</taxon>
        <taxon>Streptophyta</taxon>
        <taxon>Embryophyta</taxon>
        <taxon>Tracheophyta</taxon>
        <taxon>Spermatophyta</taxon>
        <taxon>Magnoliopsida</taxon>
        <taxon>eudicotyledons</taxon>
        <taxon>Gunneridae</taxon>
        <taxon>Pentapetalae</taxon>
        <taxon>asterids</taxon>
        <taxon>lamiids</taxon>
        <taxon>Lamiales</taxon>
        <taxon>Lamiaceae</taxon>
        <taxon>Nepetoideae</taxon>
        <taxon>Mentheae</taxon>
        <taxon>Salviinae</taxon>
        <taxon>Salvia</taxon>
        <taxon>Salvia subgen. Calosphace</taxon>
        <taxon>core Calosphace</taxon>
    </lineage>
</organism>
<gene>
    <name evidence="1" type="ORF">SASPL_141017</name>
</gene>